<dbReference type="InterPro" id="IPR000572">
    <property type="entry name" value="OxRdtase_Mopterin-bd_dom"/>
</dbReference>
<organism evidence="3 4">
    <name type="scientific">Psychromarinibacter halotolerans</name>
    <dbReference type="NCBI Taxonomy" id="1775175"/>
    <lineage>
        <taxon>Bacteria</taxon>
        <taxon>Pseudomonadati</taxon>
        <taxon>Pseudomonadota</taxon>
        <taxon>Alphaproteobacteria</taxon>
        <taxon>Rhodobacterales</taxon>
        <taxon>Paracoccaceae</taxon>
        <taxon>Psychromarinibacter</taxon>
    </lineage>
</organism>
<dbReference type="InterPro" id="IPR036374">
    <property type="entry name" value="OxRdtase_Mopterin-bd_sf"/>
</dbReference>
<accession>A0ABV7GQ21</accession>
<keyword evidence="1" id="KW-0732">Signal</keyword>
<dbReference type="Proteomes" id="UP001595632">
    <property type="component" value="Unassembled WGS sequence"/>
</dbReference>
<comment type="caution">
    <text evidence="3">The sequence shown here is derived from an EMBL/GenBank/DDBJ whole genome shotgun (WGS) entry which is preliminary data.</text>
</comment>
<evidence type="ECO:0000313" key="4">
    <source>
        <dbReference type="Proteomes" id="UP001595632"/>
    </source>
</evidence>
<proteinExistence type="predicted"/>
<evidence type="ECO:0000256" key="1">
    <source>
        <dbReference type="SAM" id="SignalP"/>
    </source>
</evidence>
<dbReference type="SUPFAM" id="SSF56524">
    <property type="entry name" value="Oxidoreductase molybdopterin-binding domain"/>
    <property type="match status" value="1"/>
</dbReference>
<evidence type="ECO:0000313" key="3">
    <source>
        <dbReference type="EMBL" id="MFC3142373.1"/>
    </source>
</evidence>
<feature type="chain" id="PRO_5046044808" evidence="1">
    <location>
        <begin position="23"/>
        <end position="169"/>
    </location>
</feature>
<feature type="domain" description="Oxidoreductase molybdopterin-binding" evidence="2">
    <location>
        <begin position="70"/>
        <end position="142"/>
    </location>
</feature>
<evidence type="ECO:0000259" key="2">
    <source>
        <dbReference type="Pfam" id="PF00174"/>
    </source>
</evidence>
<dbReference type="Gene3D" id="3.90.420.10">
    <property type="entry name" value="Oxidoreductase, molybdopterin-binding domain"/>
    <property type="match status" value="1"/>
</dbReference>
<gene>
    <name evidence="3" type="ORF">ACFOGP_06615</name>
</gene>
<feature type="signal peptide" evidence="1">
    <location>
        <begin position="1"/>
        <end position="22"/>
    </location>
</feature>
<name>A0ABV7GQ21_9RHOB</name>
<sequence>MLSFLTRAIFSVTLLLPVAASAQDLSAPEGEVILTVSGAIAITNDGDTATFDLAMLEAMDTVTVETTTIWTEGTQSFTGVPLGVLMDAVGANGAMLNATAINDYSVEIPADDWVEGGAIVAYQNNGKAMSVRDKGPLWVIYPYDDDPDYQTEVIYSRSIWQLDRIVVAE</sequence>
<dbReference type="RefSeq" id="WP_275633974.1">
    <property type="nucleotide sequence ID" value="NZ_JARGYD010000007.1"/>
</dbReference>
<dbReference type="Pfam" id="PF00174">
    <property type="entry name" value="Oxidored_molyb"/>
    <property type="match status" value="1"/>
</dbReference>
<protein>
    <submittedName>
        <fullName evidence="3">Molybdopterin-dependent oxidoreductase</fullName>
    </submittedName>
</protein>
<dbReference type="EMBL" id="JBHRTB010000010">
    <property type="protein sequence ID" value="MFC3142373.1"/>
    <property type="molecule type" value="Genomic_DNA"/>
</dbReference>
<keyword evidence="4" id="KW-1185">Reference proteome</keyword>
<reference evidence="4" key="1">
    <citation type="journal article" date="2019" name="Int. J. Syst. Evol. Microbiol.">
        <title>The Global Catalogue of Microorganisms (GCM) 10K type strain sequencing project: providing services to taxonomists for standard genome sequencing and annotation.</title>
        <authorList>
            <consortium name="The Broad Institute Genomics Platform"/>
            <consortium name="The Broad Institute Genome Sequencing Center for Infectious Disease"/>
            <person name="Wu L."/>
            <person name="Ma J."/>
        </authorList>
    </citation>
    <scope>NUCLEOTIDE SEQUENCE [LARGE SCALE GENOMIC DNA]</scope>
    <source>
        <strain evidence="4">KCTC 52366</strain>
    </source>
</reference>